<accession>A0A1C7WR24</accession>
<dbReference type="Proteomes" id="UP000092987">
    <property type="component" value="Unassembled WGS sequence"/>
</dbReference>
<name>A0A1C7WR24_9BACT</name>
<dbReference type="RefSeq" id="WP_066390250.1">
    <property type="nucleotide sequence ID" value="NZ_CP035926.1"/>
</dbReference>
<dbReference type="EMBL" id="LLKQ01000001">
    <property type="protein sequence ID" value="OCL95733.1"/>
    <property type="molecule type" value="Genomic_DNA"/>
</dbReference>
<keyword evidence="2" id="KW-1185">Reference proteome</keyword>
<reference evidence="1 2" key="1">
    <citation type="submission" date="2015-10" db="EMBL/GenBank/DDBJ databases">
        <authorList>
            <person name="Rovetto F.F."/>
            <person name="Cocolin L.L."/>
            <person name="Illeghems K.K."/>
            <person name="Van Nieuwerbuegh F.F."/>
            <person name="Houf K.K."/>
        </authorList>
    </citation>
    <scope>NUCLEOTIDE SEQUENCE [LARGE SCALE GENOMIC DNA]</scope>
    <source>
        <strain evidence="1 2">LMG 24486</strain>
    </source>
</reference>
<organism evidence="1 2">
    <name type="scientific">Aliarcobacter thereius LMG 24486</name>
    <dbReference type="NCBI Taxonomy" id="1032240"/>
    <lineage>
        <taxon>Bacteria</taxon>
        <taxon>Pseudomonadati</taxon>
        <taxon>Campylobacterota</taxon>
        <taxon>Epsilonproteobacteria</taxon>
        <taxon>Campylobacterales</taxon>
        <taxon>Arcobacteraceae</taxon>
        <taxon>Aliarcobacter</taxon>
    </lineage>
</organism>
<comment type="caution">
    <text evidence="1">The sequence shown here is derived from an EMBL/GenBank/DDBJ whole genome shotgun (WGS) entry which is preliminary data.</text>
</comment>
<evidence type="ECO:0000313" key="1">
    <source>
        <dbReference type="EMBL" id="OCL95733.1"/>
    </source>
</evidence>
<protein>
    <submittedName>
        <fullName evidence="1">Uncharacterized protein</fullName>
    </submittedName>
</protein>
<gene>
    <name evidence="1" type="ORF">AA347_01213</name>
</gene>
<proteinExistence type="predicted"/>
<sequence length="270" mass="32088">MSLNEELRYKYALDITRAFSSEEHIKKFLNFFMDEATSFANEIDKNGNQIPYPIIYSDKGFVYQTDYNFLIHCIAKYFASINVSIDIYLSILNIFGIRTGKNDKNVFKQRRRAYLIFLLEYVTGLFSCNNQNNKTTSIQNSTAILYEFKGNYFQYKVISMLGTFNTTSNLFGIPLYIGEEKWVAFRERFKHNFDENNMKQVAFLQRNIDTFLKENDVKKFNYFVINTVQIKESNRYIKYDEISRINYLEDLIRIDIQKIATQEHSEDDED</sequence>
<evidence type="ECO:0000313" key="2">
    <source>
        <dbReference type="Proteomes" id="UP000092987"/>
    </source>
</evidence>